<dbReference type="InterPro" id="IPR036865">
    <property type="entry name" value="CRAL-TRIO_dom_sf"/>
</dbReference>
<dbReference type="InterPro" id="IPR013783">
    <property type="entry name" value="Ig-like_fold"/>
</dbReference>
<dbReference type="InterPro" id="IPR036273">
    <property type="entry name" value="CRAL/TRIO_N_dom_sf"/>
</dbReference>
<feature type="domain" description="CRAL-TRIO" evidence="3">
    <location>
        <begin position="83"/>
        <end position="239"/>
    </location>
</feature>
<evidence type="ECO:0000256" key="2">
    <source>
        <dbReference type="SAM" id="Phobius"/>
    </source>
</evidence>
<evidence type="ECO:0000259" key="4">
    <source>
        <dbReference type="PROSITE" id="PS50202"/>
    </source>
</evidence>
<name>A0A9P0DIG2_PHACE</name>
<dbReference type="SUPFAM" id="SSF46938">
    <property type="entry name" value="CRAL/TRIO N-terminal domain"/>
    <property type="match status" value="1"/>
</dbReference>
<sequence>MVKGHMEISNSQIQDLRNAFLNDLASKGNNGVHPNDLERVKTSDDWLQRFLLHNDGDQTLALKMLWTSVTWRLENNVNELSESKCKMELLCSGAFYPFGADIDGCVLLVFKCKKHVKGAVEMAEIKKCILYWFERIERLVKGNQITIFFDMEGCGLSNMDLELIKYLINLFKEYYPYFLNYILIFEMPWILNAAFKIVKSMLPEKAVEKIKFISKKDIKTYVGSEHILTCWGGDNTYTFDFVSEPQTEIEPVPTAGLTTNKKVHFMDGSMSEISAGSGEKESDGSSLKVTPSGIITFVKDGNELVSTLELQNTDGNTHLSYKLKTTSPEKFRVKPSTGCLAPGESAIVTVTLLVGFQLGGLSRDKFLVMSTPLEASELSNLDLSELWKNQSNRKVNQHRLKCIQSGGEVTNNGSINPQRTTSSQDADPNSFNKLSAALSKLDNCQHDLQKSVKTLQYYQLATILLVILLGVVLGYMIRATDKEYSAENSYCKDVNHL</sequence>
<evidence type="ECO:0000256" key="1">
    <source>
        <dbReference type="SAM" id="MobiDB-lite"/>
    </source>
</evidence>
<dbReference type="GO" id="GO:0140284">
    <property type="term" value="C:endoplasmic reticulum-endosome membrane contact site"/>
    <property type="evidence" value="ECO:0007669"/>
    <property type="project" value="TreeGrafter"/>
</dbReference>
<dbReference type="InterPro" id="IPR008962">
    <property type="entry name" value="PapD-like_sf"/>
</dbReference>
<dbReference type="SUPFAM" id="SSF49354">
    <property type="entry name" value="PapD-like"/>
    <property type="match status" value="1"/>
</dbReference>
<dbReference type="SUPFAM" id="SSF52087">
    <property type="entry name" value="CRAL/TRIO domain"/>
    <property type="match status" value="1"/>
</dbReference>
<dbReference type="Pfam" id="PF00650">
    <property type="entry name" value="CRAL_TRIO"/>
    <property type="match status" value="1"/>
</dbReference>
<organism evidence="5 6">
    <name type="scientific">Phaedon cochleariae</name>
    <name type="common">Mustard beetle</name>
    <dbReference type="NCBI Taxonomy" id="80249"/>
    <lineage>
        <taxon>Eukaryota</taxon>
        <taxon>Metazoa</taxon>
        <taxon>Ecdysozoa</taxon>
        <taxon>Arthropoda</taxon>
        <taxon>Hexapoda</taxon>
        <taxon>Insecta</taxon>
        <taxon>Pterygota</taxon>
        <taxon>Neoptera</taxon>
        <taxon>Endopterygota</taxon>
        <taxon>Coleoptera</taxon>
        <taxon>Polyphaga</taxon>
        <taxon>Cucujiformia</taxon>
        <taxon>Chrysomeloidea</taxon>
        <taxon>Chrysomelidae</taxon>
        <taxon>Chrysomelinae</taxon>
        <taxon>Chrysomelini</taxon>
        <taxon>Phaedon</taxon>
    </lineage>
</organism>
<feature type="compositionally biased region" description="Polar residues" evidence="1">
    <location>
        <begin position="407"/>
        <end position="428"/>
    </location>
</feature>
<dbReference type="PROSITE" id="PS50191">
    <property type="entry name" value="CRAL_TRIO"/>
    <property type="match status" value="1"/>
</dbReference>
<feature type="domain" description="MSP" evidence="4">
    <location>
        <begin position="286"/>
        <end position="405"/>
    </location>
</feature>
<keyword evidence="2" id="KW-1133">Transmembrane helix</keyword>
<dbReference type="Gene3D" id="2.60.40.10">
    <property type="entry name" value="Immunoglobulins"/>
    <property type="match status" value="1"/>
</dbReference>
<dbReference type="InterPro" id="IPR000535">
    <property type="entry name" value="MSP_dom"/>
</dbReference>
<dbReference type="PANTHER" id="PTHR46384">
    <property type="entry name" value="MOTILE SPERM DOMAIN-CONTAINING PROTEIN 2"/>
    <property type="match status" value="1"/>
</dbReference>
<reference evidence="5" key="1">
    <citation type="submission" date="2022-01" db="EMBL/GenBank/DDBJ databases">
        <authorList>
            <person name="King R."/>
        </authorList>
    </citation>
    <scope>NUCLEOTIDE SEQUENCE</scope>
</reference>
<dbReference type="Pfam" id="PF00635">
    <property type="entry name" value="Motile_Sperm"/>
    <property type="match status" value="1"/>
</dbReference>
<protein>
    <recommendedName>
        <fullName evidence="7">Motile sperm domain-containing protein 2</fullName>
    </recommendedName>
</protein>
<dbReference type="Gene3D" id="3.40.525.10">
    <property type="entry name" value="CRAL-TRIO lipid binding domain"/>
    <property type="match status" value="1"/>
</dbReference>
<evidence type="ECO:0000313" key="5">
    <source>
        <dbReference type="EMBL" id="CAH1155749.1"/>
    </source>
</evidence>
<proteinExistence type="predicted"/>
<dbReference type="GO" id="GO:0012505">
    <property type="term" value="C:endomembrane system"/>
    <property type="evidence" value="ECO:0007669"/>
    <property type="project" value="TreeGrafter"/>
</dbReference>
<dbReference type="SMART" id="SM00516">
    <property type="entry name" value="SEC14"/>
    <property type="match status" value="1"/>
</dbReference>
<dbReference type="PANTHER" id="PTHR46384:SF1">
    <property type="entry name" value="MOTILE SPERM DOMAIN-CONTAINING PROTEIN 2"/>
    <property type="match status" value="1"/>
</dbReference>
<dbReference type="OrthoDB" id="75724at2759"/>
<dbReference type="EMBL" id="OU896708">
    <property type="protein sequence ID" value="CAH1155749.1"/>
    <property type="molecule type" value="Genomic_DNA"/>
</dbReference>
<dbReference type="CDD" id="cd00170">
    <property type="entry name" value="SEC14"/>
    <property type="match status" value="1"/>
</dbReference>
<dbReference type="InterPro" id="IPR053012">
    <property type="entry name" value="ER-organelle_contact"/>
</dbReference>
<dbReference type="AlphaFoldDB" id="A0A9P0DIG2"/>
<keyword evidence="2" id="KW-0472">Membrane</keyword>
<feature type="transmembrane region" description="Helical" evidence="2">
    <location>
        <begin position="457"/>
        <end position="477"/>
    </location>
</feature>
<dbReference type="InterPro" id="IPR001251">
    <property type="entry name" value="CRAL-TRIO_dom"/>
</dbReference>
<reference evidence="5" key="2">
    <citation type="submission" date="2022-10" db="EMBL/GenBank/DDBJ databases">
        <authorList>
            <consortium name="ENA_rothamsted_submissions"/>
            <consortium name="culmorum"/>
            <person name="King R."/>
        </authorList>
    </citation>
    <scope>NUCLEOTIDE SEQUENCE</scope>
</reference>
<gene>
    <name evidence="5" type="ORF">PHAECO_LOCUS6270</name>
</gene>
<feature type="region of interest" description="Disordered" evidence="1">
    <location>
        <begin position="406"/>
        <end position="428"/>
    </location>
</feature>
<accession>A0A9P0DIG2</accession>
<dbReference type="Proteomes" id="UP001153737">
    <property type="component" value="Chromosome 2"/>
</dbReference>
<evidence type="ECO:0008006" key="7">
    <source>
        <dbReference type="Google" id="ProtNLM"/>
    </source>
</evidence>
<evidence type="ECO:0000313" key="6">
    <source>
        <dbReference type="Proteomes" id="UP001153737"/>
    </source>
</evidence>
<keyword evidence="2" id="KW-0812">Transmembrane</keyword>
<keyword evidence="6" id="KW-1185">Reference proteome</keyword>
<dbReference type="PROSITE" id="PS50202">
    <property type="entry name" value="MSP"/>
    <property type="match status" value="1"/>
</dbReference>
<evidence type="ECO:0000259" key="3">
    <source>
        <dbReference type="PROSITE" id="PS50191"/>
    </source>
</evidence>